<dbReference type="EMBL" id="SMOD01000017">
    <property type="protein sequence ID" value="TDG05968.1"/>
    <property type="molecule type" value="Genomic_DNA"/>
</dbReference>
<dbReference type="OrthoDB" id="5294844at2"/>
<protein>
    <submittedName>
        <fullName evidence="2">CoA transferase</fullName>
    </submittedName>
</protein>
<dbReference type="Proteomes" id="UP000295606">
    <property type="component" value="Unassembled WGS sequence"/>
</dbReference>
<dbReference type="InterPro" id="IPR023606">
    <property type="entry name" value="CoA-Trfase_III_dom_1_sf"/>
</dbReference>
<evidence type="ECO:0000256" key="1">
    <source>
        <dbReference type="ARBA" id="ARBA00022679"/>
    </source>
</evidence>
<dbReference type="GO" id="GO:0008410">
    <property type="term" value="F:CoA-transferase activity"/>
    <property type="evidence" value="ECO:0007669"/>
    <property type="project" value="TreeGrafter"/>
</dbReference>
<dbReference type="RefSeq" id="WP_133184895.1">
    <property type="nucleotide sequence ID" value="NZ_SMOD01000017.1"/>
</dbReference>
<proteinExistence type="predicted"/>
<dbReference type="Gene3D" id="3.40.50.10540">
    <property type="entry name" value="Crotonobetainyl-coa:carnitine coa-transferase, domain 1"/>
    <property type="match status" value="1"/>
</dbReference>
<dbReference type="PANTHER" id="PTHR48207">
    <property type="entry name" value="SUCCINATE--HYDROXYMETHYLGLUTARATE COA-TRANSFERASE"/>
    <property type="match status" value="1"/>
</dbReference>
<dbReference type="SUPFAM" id="SSF89796">
    <property type="entry name" value="CoA-transferase family III (CaiB/BaiF)"/>
    <property type="match status" value="1"/>
</dbReference>
<reference evidence="2 3" key="1">
    <citation type="submission" date="2019-03" db="EMBL/GenBank/DDBJ databases">
        <title>Paraburkholderia sp. isolated from native Mimosa gymnas in Guartela State Park, Brazil.</title>
        <authorList>
            <person name="Paulitsch F."/>
            <person name="Hungria M."/>
            <person name="Delamuta J.R.M."/>
            <person name="Ribeiro R.A."/>
            <person name="Dall'Agnol R."/>
            <person name="Silva J.S.B."/>
        </authorList>
    </citation>
    <scope>NUCLEOTIDE SEQUENCE [LARGE SCALE GENOMIC DNA]</scope>
    <source>
        <strain evidence="2 3">CNPSo 3008</strain>
    </source>
</reference>
<organism evidence="2 3">
    <name type="scientific">Paraburkholderia guartelaensis</name>
    <dbReference type="NCBI Taxonomy" id="2546446"/>
    <lineage>
        <taxon>Bacteria</taxon>
        <taxon>Pseudomonadati</taxon>
        <taxon>Pseudomonadota</taxon>
        <taxon>Betaproteobacteria</taxon>
        <taxon>Burkholderiales</taxon>
        <taxon>Burkholderiaceae</taxon>
        <taxon>Paraburkholderia</taxon>
    </lineage>
</organism>
<accession>A0A4R5LA67</accession>
<name>A0A4R5LA67_9BURK</name>
<keyword evidence="1 2" id="KW-0808">Transferase</keyword>
<evidence type="ECO:0000313" key="2">
    <source>
        <dbReference type="EMBL" id="TDG05968.1"/>
    </source>
</evidence>
<dbReference type="PANTHER" id="PTHR48207:SF3">
    <property type="entry name" value="SUCCINATE--HYDROXYMETHYLGLUTARATE COA-TRANSFERASE"/>
    <property type="match status" value="1"/>
</dbReference>
<comment type="caution">
    <text evidence="2">The sequence shown here is derived from an EMBL/GenBank/DDBJ whole genome shotgun (WGS) entry which is preliminary data.</text>
</comment>
<evidence type="ECO:0000313" key="3">
    <source>
        <dbReference type="Proteomes" id="UP000295606"/>
    </source>
</evidence>
<dbReference type="InterPro" id="IPR044855">
    <property type="entry name" value="CoA-Trfase_III_dom3_sf"/>
</dbReference>
<dbReference type="Pfam" id="PF02515">
    <property type="entry name" value="CoA_transf_3"/>
    <property type="match status" value="1"/>
</dbReference>
<dbReference type="InterPro" id="IPR050483">
    <property type="entry name" value="CoA-transferase_III_domain"/>
</dbReference>
<sequence>MESGKTGPLSGVRVLDLTQFLSGPFGTQILGDLGAEIIKIEPPAGELSRGVPPHFVEGDSAYYLAVNRNKKSVVIDLKTERGAELVRELAAHSDVLVENNRPGVMERLGLGHAALRARNPRLVYCSISGFGQTGPDRDLPAYDMIVQAMSGGMSLTGEPGRAPVRAGIPIGDLAAGMYGVMGVLAALVERQTTGAGRFVDVSMLDAQIAMLCYQGAYYMLSGEVPEPQGRGHDSIPTYRSFECGDGVSLVVTANTERMWADLCKAIGLPHLVHDPRFKDPAERLANKAALWEILEARFRSESAQSWLDSLNSASIPAALVKTVDKALSASQVAHREMLVELRSRAGSHVRVPGNPIKFDVSGTAGASYPPHLGEHTNVVLGEYIGLDTDELRTLQNQGVVRQFVPGMPSPGVKSR</sequence>
<dbReference type="InterPro" id="IPR003673">
    <property type="entry name" value="CoA-Trfase_fam_III"/>
</dbReference>
<gene>
    <name evidence="2" type="ORF">E1N52_22270</name>
</gene>
<dbReference type="Gene3D" id="3.30.1540.10">
    <property type="entry name" value="formyl-coa transferase, domain 3"/>
    <property type="match status" value="1"/>
</dbReference>
<dbReference type="AlphaFoldDB" id="A0A4R5LA67"/>